<dbReference type="PANTHER" id="PTHR13604">
    <property type="entry name" value="DC12-RELATED"/>
    <property type="match status" value="1"/>
</dbReference>
<evidence type="ECO:0000256" key="6">
    <source>
        <dbReference type="ARBA" id="ARBA00023125"/>
    </source>
</evidence>
<keyword evidence="2 8" id="KW-0645">Protease</keyword>
<evidence type="ECO:0000313" key="10">
    <source>
        <dbReference type="Proteomes" id="UP000190162"/>
    </source>
</evidence>
<dbReference type="InterPro" id="IPR036590">
    <property type="entry name" value="SRAP-like"/>
</dbReference>
<keyword evidence="4 8" id="KW-0378">Hydrolase</keyword>
<dbReference type="SUPFAM" id="SSF143081">
    <property type="entry name" value="BB1717-like"/>
    <property type="match status" value="1"/>
</dbReference>
<dbReference type="RefSeq" id="WP_078754385.1">
    <property type="nucleotide sequence ID" value="NZ_FUXU01000100.1"/>
</dbReference>
<dbReference type="Gene3D" id="3.90.1680.10">
    <property type="entry name" value="SOS response associated peptidase-like"/>
    <property type="match status" value="1"/>
</dbReference>
<protein>
    <recommendedName>
        <fullName evidence="8">Abasic site processing protein</fullName>
        <ecNumber evidence="8">3.4.-.-</ecNumber>
    </recommendedName>
</protein>
<organism evidence="9 10">
    <name type="scientific">Enterovibrio nigricans DSM 22720</name>
    <dbReference type="NCBI Taxonomy" id="1121868"/>
    <lineage>
        <taxon>Bacteria</taxon>
        <taxon>Pseudomonadati</taxon>
        <taxon>Pseudomonadota</taxon>
        <taxon>Gammaproteobacteria</taxon>
        <taxon>Vibrionales</taxon>
        <taxon>Vibrionaceae</taxon>
        <taxon>Enterovibrio</taxon>
    </lineage>
</organism>
<evidence type="ECO:0000256" key="5">
    <source>
        <dbReference type="ARBA" id="ARBA00023124"/>
    </source>
</evidence>
<keyword evidence="3" id="KW-0227">DNA damage</keyword>
<name>A0A1T4VTZ5_9GAMM</name>
<dbReference type="GO" id="GO:0003697">
    <property type="term" value="F:single-stranded DNA binding"/>
    <property type="evidence" value="ECO:0007669"/>
    <property type="project" value="InterPro"/>
</dbReference>
<keyword evidence="7" id="KW-0456">Lyase</keyword>
<dbReference type="PANTHER" id="PTHR13604:SF0">
    <property type="entry name" value="ABASIC SITE PROCESSING PROTEIN HMCES"/>
    <property type="match status" value="1"/>
</dbReference>
<comment type="similarity">
    <text evidence="1 8">Belongs to the SOS response-associated peptidase family.</text>
</comment>
<dbReference type="GO" id="GO:0106300">
    <property type="term" value="P:protein-DNA covalent cross-linking repair"/>
    <property type="evidence" value="ECO:0007669"/>
    <property type="project" value="InterPro"/>
</dbReference>
<dbReference type="GO" id="GO:0008233">
    <property type="term" value="F:peptidase activity"/>
    <property type="evidence" value="ECO:0007669"/>
    <property type="project" value="UniProtKB-KW"/>
</dbReference>
<dbReference type="EC" id="3.4.-.-" evidence="8"/>
<keyword evidence="6" id="KW-0238">DNA-binding</keyword>
<evidence type="ECO:0000313" key="9">
    <source>
        <dbReference type="EMBL" id="SKA68436.1"/>
    </source>
</evidence>
<evidence type="ECO:0000256" key="4">
    <source>
        <dbReference type="ARBA" id="ARBA00022801"/>
    </source>
</evidence>
<dbReference type="GO" id="GO:0016829">
    <property type="term" value="F:lyase activity"/>
    <property type="evidence" value="ECO:0007669"/>
    <property type="project" value="UniProtKB-KW"/>
</dbReference>
<keyword evidence="5" id="KW-0190">Covalent protein-DNA linkage</keyword>
<dbReference type="OrthoDB" id="6192129at2"/>
<sequence>MCGRFNVTDDPYMHALLQELGIDLGPLPLRVCEDIAPSQLVCIVIKEDGQNVLRDAIWWLLLEQVEAGFKPLSKYASFNTRSDKLKVPRSAGYVPFRQSRCIIPASGFVETEQGHAFTLEPIDDAIAFGGLYKAWRHTLTGEVVHSCSIVTLPPHPRIALYHSKSIPLMLPDEAFIREMWLDGNLTSTDALTPLLTPLLPFDVRVTPIKRASEREPIGSPNVVTKDDAA</sequence>
<reference evidence="10" key="1">
    <citation type="submission" date="2017-02" db="EMBL/GenBank/DDBJ databases">
        <authorList>
            <person name="Varghese N."/>
            <person name="Submissions S."/>
        </authorList>
    </citation>
    <scope>NUCLEOTIDE SEQUENCE [LARGE SCALE GENOMIC DNA]</scope>
    <source>
        <strain evidence="10">DSM 22720</strain>
    </source>
</reference>
<dbReference type="EMBL" id="FUXU01000100">
    <property type="protein sequence ID" value="SKA68436.1"/>
    <property type="molecule type" value="Genomic_DNA"/>
</dbReference>
<keyword evidence="10" id="KW-1185">Reference proteome</keyword>
<dbReference type="AlphaFoldDB" id="A0A1T4VTZ5"/>
<dbReference type="GO" id="GO:0006508">
    <property type="term" value="P:proteolysis"/>
    <property type="evidence" value="ECO:0007669"/>
    <property type="project" value="UniProtKB-KW"/>
</dbReference>
<accession>A0A1T4VTZ5</accession>
<evidence type="ECO:0000256" key="8">
    <source>
        <dbReference type="RuleBase" id="RU364100"/>
    </source>
</evidence>
<evidence type="ECO:0000256" key="3">
    <source>
        <dbReference type="ARBA" id="ARBA00022763"/>
    </source>
</evidence>
<gene>
    <name evidence="9" type="ORF">SAMN02745132_04293</name>
</gene>
<evidence type="ECO:0000256" key="1">
    <source>
        <dbReference type="ARBA" id="ARBA00008136"/>
    </source>
</evidence>
<evidence type="ECO:0000256" key="7">
    <source>
        <dbReference type="ARBA" id="ARBA00023239"/>
    </source>
</evidence>
<evidence type="ECO:0000256" key="2">
    <source>
        <dbReference type="ARBA" id="ARBA00022670"/>
    </source>
</evidence>
<dbReference type="Proteomes" id="UP000190162">
    <property type="component" value="Unassembled WGS sequence"/>
</dbReference>
<dbReference type="InterPro" id="IPR003738">
    <property type="entry name" value="SRAP"/>
</dbReference>
<dbReference type="Pfam" id="PF02586">
    <property type="entry name" value="SRAP"/>
    <property type="match status" value="1"/>
</dbReference>
<proteinExistence type="inferred from homology"/>